<evidence type="ECO:0000256" key="1">
    <source>
        <dbReference type="SAM" id="MobiDB-lite"/>
    </source>
</evidence>
<protein>
    <submittedName>
        <fullName evidence="2">Uncharacterized protein</fullName>
    </submittedName>
</protein>
<feature type="non-terminal residue" evidence="2">
    <location>
        <position position="55"/>
    </location>
</feature>
<keyword evidence="3" id="KW-1185">Reference proteome</keyword>
<accession>A0AAV0L9M8</accession>
<organism evidence="2 3">
    <name type="scientific">Linum tenue</name>
    <dbReference type="NCBI Taxonomy" id="586396"/>
    <lineage>
        <taxon>Eukaryota</taxon>
        <taxon>Viridiplantae</taxon>
        <taxon>Streptophyta</taxon>
        <taxon>Embryophyta</taxon>
        <taxon>Tracheophyta</taxon>
        <taxon>Spermatophyta</taxon>
        <taxon>Magnoliopsida</taxon>
        <taxon>eudicotyledons</taxon>
        <taxon>Gunneridae</taxon>
        <taxon>Pentapetalae</taxon>
        <taxon>rosids</taxon>
        <taxon>fabids</taxon>
        <taxon>Malpighiales</taxon>
        <taxon>Linaceae</taxon>
        <taxon>Linum</taxon>
    </lineage>
</organism>
<comment type="caution">
    <text evidence="2">The sequence shown here is derived from an EMBL/GenBank/DDBJ whole genome shotgun (WGS) entry which is preliminary data.</text>
</comment>
<proteinExistence type="predicted"/>
<reference evidence="2" key="1">
    <citation type="submission" date="2022-08" db="EMBL/GenBank/DDBJ databases">
        <authorList>
            <person name="Gutierrez-Valencia J."/>
        </authorList>
    </citation>
    <scope>NUCLEOTIDE SEQUENCE</scope>
</reference>
<dbReference type="Proteomes" id="UP001154282">
    <property type="component" value="Unassembled WGS sequence"/>
</dbReference>
<gene>
    <name evidence="2" type="ORF">LITE_LOCUS22809</name>
</gene>
<dbReference type="AlphaFoldDB" id="A0AAV0L9M8"/>
<sequence>MQKAKGHQPGAGEVVKLGSAGEDDEPNLSVAKNGQLLGLLHQTLPSLGERHLPAR</sequence>
<name>A0AAV0L9M8_9ROSI</name>
<feature type="region of interest" description="Disordered" evidence="1">
    <location>
        <begin position="1"/>
        <end position="29"/>
    </location>
</feature>
<dbReference type="EMBL" id="CAMGYJ010000006">
    <property type="protein sequence ID" value="CAI0430885.1"/>
    <property type="molecule type" value="Genomic_DNA"/>
</dbReference>
<evidence type="ECO:0000313" key="3">
    <source>
        <dbReference type="Proteomes" id="UP001154282"/>
    </source>
</evidence>
<evidence type="ECO:0000313" key="2">
    <source>
        <dbReference type="EMBL" id="CAI0430885.1"/>
    </source>
</evidence>